<dbReference type="OrthoDB" id="442795at2"/>
<organism evidence="1 2">
    <name type="scientific">Halomicronema hongdechloris C2206</name>
    <dbReference type="NCBI Taxonomy" id="1641165"/>
    <lineage>
        <taxon>Bacteria</taxon>
        <taxon>Bacillati</taxon>
        <taxon>Cyanobacteriota</taxon>
        <taxon>Cyanophyceae</taxon>
        <taxon>Nodosilineales</taxon>
        <taxon>Nodosilineaceae</taxon>
        <taxon>Halomicronema</taxon>
    </lineage>
</organism>
<dbReference type="EMBL" id="CP021983">
    <property type="protein sequence ID" value="ASC71197.1"/>
    <property type="molecule type" value="Genomic_DNA"/>
</dbReference>
<sequence length="356" mass="40832">MFTHLITISPLGFLYGSAGAFLTPENLVGLAGTKFPPDASTLAGLIFSALKTGHLEAENLTQDQLREQLFVAGPFWANVSDPHNFYIPVPRHKILGDKDTDQWEIRNYHWWRDETTHPDIEADYHWQRIDTWDYSPDEIKANQAAAKDVWTHVPMLHPSLKSDERHVRDENGLFLENAVQMQPNQWDGGYDETCLVYLSTIALKPGWYRFGGESHLVEISSHELDETSPIVELLQRPIEDSFALIGPGIWGSNHLSLRYPRHSDFSERRPMMLTDRPNPYRYRLGSQSGEYQTGPMRKAGRLSRGRYAVPTGTVYVFKDPLGKSWWDWPEDWFPKEGFPLKHLGCNLSLPVEISRS</sequence>
<name>A0A1Z3HM51_9CYAN</name>
<keyword evidence="2" id="KW-1185">Reference proteome</keyword>
<gene>
    <name evidence="1" type="ORF">XM38_021490</name>
</gene>
<dbReference type="KEGG" id="hhg:XM38_021490"/>
<evidence type="ECO:0000313" key="2">
    <source>
        <dbReference type="Proteomes" id="UP000191901"/>
    </source>
</evidence>
<reference evidence="1 2" key="1">
    <citation type="journal article" date="2016" name="Biochim. Biophys. Acta">
        <title>Characterization of red-shifted phycobilisomes isolated from the chlorophyll f-containing cyanobacterium Halomicronema hongdechloris.</title>
        <authorList>
            <person name="Li Y."/>
            <person name="Lin Y."/>
            <person name="Garvey C.J."/>
            <person name="Birch D."/>
            <person name="Corkery R.W."/>
            <person name="Loughlin P.C."/>
            <person name="Scheer H."/>
            <person name="Willows R.D."/>
            <person name="Chen M."/>
        </authorList>
    </citation>
    <scope>NUCLEOTIDE SEQUENCE [LARGE SCALE GENOMIC DNA]</scope>
    <source>
        <strain evidence="1 2">C2206</strain>
    </source>
</reference>
<dbReference type="AlphaFoldDB" id="A0A1Z3HM51"/>
<evidence type="ECO:0000313" key="1">
    <source>
        <dbReference type="EMBL" id="ASC71197.1"/>
    </source>
</evidence>
<evidence type="ECO:0008006" key="3">
    <source>
        <dbReference type="Google" id="ProtNLM"/>
    </source>
</evidence>
<dbReference type="RefSeq" id="WP_088429752.1">
    <property type="nucleotide sequence ID" value="NZ_CP021983.2"/>
</dbReference>
<dbReference type="Proteomes" id="UP000191901">
    <property type="component" value="Chromosome"/>
</dbReference>
<proteinExistence type="predicted"/>
<protein>
    <recommendedName>
        <fullName evidence="3">CRISPR-associated protein</fullName>
    </recommendedName>
</protein>
<dbReference type="STRING" id="1641165.XM38_24075"/>
<accession>A0A1Z3HM51</accession>